<keyword evidence="4" id="KW-1185">Reference proteome</keyword>
<feature type="transmembrane region" description="Helical" evidence="2">
    <location>
        <begin position="29"/>
        <end position="49"/>
    </location>
</feature>
<gene>
    <name evidence="3" type="ORF">Cba03nite_15790</name>
</gene>
<dbReference type="PANTHER" id="PTHR35335:SF1">
    <property type="entry name" value="UPF0716 PROTEIN FXSA"/>
    <property type="match status" value="1"/>
</dbReference>
<feature type="transmembrane region" description="Helical" evidence="2">
    <location>
        <begin position="78"/>
        <end position="103"/>
    </location>
</feature>
<keyword evidence="2" id="KW-0472">Membrane</keyword>
<dbReference type="InterPro" id="IPR007313">
    <property type="entry name" value="FxsA"/>
</dbReference>
<reference evidence="3 4" key="1">
    <citation type="submission" date="2021-01" db="EMBL/GenBank/DDBJ databases">
        <title>Whole genome shotgun sequence of Catellatospora bangladeshensis NBRC 107357.</title>
        <authorList>
            <person name="Komaki H."/>
            <person name="Tamura T."/>
        </authorList>
    </citation>
    <scope>NUCLEOTIDE SEQUENCE [LARGE SCALE GENOMIC DNA]</scope>
    <source>
        <strain evidence="3 4">NBRC 107357</strain>
    </source>
</reference>
<protein>
    <recommendedName>
        <fullName evidence="5">FxsA family protein</fullName>
    </recommendedName>
</protein>
<dbReference type="GO" id="GO:0016020">
    <property type="term" value="C:membrane"/>
    <property type="evidence" value="ECO:0007669"/>
    <property type="project" value="InterPro"/>
</dbReference>
<dbReference type="PANTHER" id="PTHR35335">
    <property type="entry name" value="UPF0716 PROTEIN FXSA"/>
    <property type="match status" value="1"/>
</dbReference>
<evidence type="ECO:0000313" key="3">
    <source>
        <dbReference type="EMBL" id="GIF80230.1"/>
    </source>
</evidence>
<sequence length="174" mass="18447">MRRLRWVPAVVLLLGLVEFGVFVGVARLIGLPLTLLIAVLLMLLGAVLLRREGLSAWRRLREARLAGQARGDQALDGVVGLAAALLLLIPGLLTAAVGLLLLIPPVRRLARGRIRAATEKRIPASTANSVFGPKRVRVDTPPGHRTPPGQGVPPPGAQQPPQGPPEVIEGEIVD</sequence>
<dbReference type="EMBL" id="BONF01000009">
    <property type="protein sequence ID" value="GIF80230.1"/>
    <property type="molecule type" value="Genomic_DNA"/>
</dbReference>
<evidence type="ECO:0000313" key="4">
    <source>
        <dbReference type="Proteomes" id="UP000601223"/>
    </source>
</evidence>
<evidence type="ECO:0008006" key="5">
    <source>
        <dbReference type="Google" id="ProtNLM"/>
    </source>
</evidence>
<keyword evidence="2" id="KW-0812">Transmembrane</keyword>
<keyword evidence="2" id="KW-1133">Transmembrane helix</keyword>
<dbReference type="RefSeq" id="WP_203743601.1">
    <property type="nucleotide sequence ID" value="NZ_BONF01000009.1"/>
</dbReference>
<feature type="region of interest" description="Disordered" evidence="1">
    <location>
        <begin position="131"/>
        <end position="174"/>
    </location>
</feature>
<comment type="caution">
    <text evidence="3">The sequence shown here is derived from an EMBL/GenBank/DDBJ whole genome shotgun (WGS) entry which is preliminary data.</text>
</comment>
<evidence type="ECO:0000256" key="2">
    <source>
        <dbReference type="SAM" id="Phobius"/>
    </source>
</evidence>
<dbReference type="Pfam" id="PF04186">
    <property type="entry name" value="FxsA"/>
    <property type="match status" value="1"/>
</dbReference>
<proteinExistence type="predicted"/>
<organism evidence="3 4">
    <name type="scientific">Catellatospora bangladeshensis</name>
    <dbReference type="NCBI Taxonomy" id="310355"/>
    <lineage>
        <taxon>Bacteria</taxon>
        <taxon>Bacillati</taxon>
        <taxon>Actinomycetota</taxon>
        <taxon>Actinomycetes</taxon>
        <taxon>Micromonosporales</taxon>
        <taxon>Micromonosporaceae</taxon>
        <taxon>Catellatospora</taxon>
    </lineage>
</organism>
<feature type="compositionally biased region" description="Pro residues" evidence="1">
    <location>
        <begin position="150"/>
        <end position="164"/>
    </location>
</feature>
<evidence type="ECO:0000256" key="1">
    <source>
        <dbReference type="SAM" id="MobiDB-lite"/>
    </source>
</evidence>
<dbReference type="AlphaFoldDB" id="A0A8J3NGC0"/>
<dbReference type="NCBIfam" id="NF008528">
    <property type="entry name" value="PRK11463.1-2"/>
    <property type="match status" value="1"/>
</dbReference>
<accession>A0A8J3NGC0</accession>
<dbReference type="Proteomes" id="UP000601223">
    <property type="component" value="Unassembled WGS sequence"/>
</dbReference>
<name>A0A8J3NGC0_9ACTN</name>